<dbReference type="InterPro" id="IPR027417">
    <property type="entry name" value="P-loop_NTPase"/>
</dbReference>
<name>D9SPN4_CLOC7</name>
<protein>
    <submittedName>
        <fullName evidence="1">Uncharacterized protein</fullName>
    </submittedName>
</protein>
<dbReference type="eggNOG" id="ENOG503338E">
    <property type="taxonomic scope" value="Bacteria"/>
</dbReference>
<dbReference type="EMBL" id="CP002160">
    <property type="protein sequence ID" value="ADL50083.1"/>
    <property type="molecule type" value="Genomic_DNA"/>
</dbReference>
<dbReference type="KEGG" id="ccb:Clocel_0303"/>
<dbReference type="RefSeq" id="WP_010075150.1">
    <property type="nucleotide sequence ID" value="NC_014393.1"/>
</dbReference>
<dbReference type="SUPFAM" id="SSF52540">
    <property type="entry name" value="P-loop containing nucleoside triphosphate hydrolases"/>
    <property type="match status" value="1"/>
</dbReference>
<dbReference type="OrthoDB" id="2016777at2"/>
<evidence type="ECO:0000313" key="1">
    <source>
        <dbReference type="EMBL" id="ADL50083.1"/>
    </source>
</evidence>
<proteinExistence type="predicted"/>
<dbReference type="Gene3D" id="3.40.50.300">
    <property type="entry name" value="P-loop containing nucleotide triphosphate hydrolases"/>
    <property type="match status" value="1"/>
</dbReference>
<accession>D9SPN4</accession>
<dbReference type="Proteomes" id="UP000002730">
    <property type="component" value="Chromosome"/>
</dbReference>
<evidence type="ECO:0000313" key="2">
    <source>
        <dbReference type="Proteomes" id="UP000002730"/>
    </source>
</evidence>
<dbReference type="AlphaFoldDB" id="D9SPN4"/>
<organism evidence="1 2">
    <name type="scientific">Clostridium cellulovorans (strain ATCC 35296 / DSM 3052 / OCM 3 / 743B)</name>
    <dbReference type="NCBI Taxonomy" id="573061"/>
    <lineage>
        <taxon>Bacteria</taxon>
        <taxon>Bacillati</taxon>
        <taxon>Bacillota</taxon>
        <taxon>Clostridia</taxon>
        <taxon>Eubacteriales</taxon>
        <taxon>Clostridiaceae</taxon>
        <taxon>Clostridium</taxon>
    </lineage>
</organism>
<dbReference type="HOGENOM" id="CLU_305824_0_0_9"/>
<gene>
    <name evidence="1" type="ordered locus">Clocel_0303</name>
</gene>
<reference evidence="1 2" key="1">
    <citation type="submission" date="2010-08" db="EMBL/GenBank/DDBJ databases">
        <title>Complete sequence of Clostridium cellulovorans 743B.</title>
        <authorList>
            <consortium name="US DOE Joint Genome Institute"/>
            <person name="Lucas S."/>
            <person name="Copeland A."/>
            <person name="Lapidus A."/>
            <person name="Cheng J.-F."/>
            <person name="Bruce D."/>
            <person name="Goodwin L."/>
            <person name="Pitluck S."/>
            <person name="Chertkov O."/>
            <person name="Detter J.C."/>
            <person name="Han C."/>
            <person name="Tapia R."/>
            <person name="Land M."/>
            <person name="Hauser L."/>
            <person name="Chang Y.-J."/>
            <person name="Jeffries C."/>
            <person name="Kyrpides N."/>
            <person name="Ivanova N."/>
            <person name="Mikhailova N."/>
            <person name="Hemme C.L."/>
            <person name="Woyke T."/>
        </authorList>
    </citation>
    <scope>NUCLEOTIDE SEQUENCE [LARGE SCALE GENOMIC DNA]</scope>
    <source>
        <strain evidence="2">ATCC 35296 / DSM 3052 / OCM 3 / 743B</strain>
    </source>
</reference>
<keyword evidence="2" id="KW-1185">Reference proteome</keyword>
<sequence>MREDDDKSIFIGARPLSKEEVKSIVPTYDALCDRIEDIRREAKNVDKKYITTNKKYNNTLALFGNRGTGKTSTMYTLIEKLKKDKENIILDILEPDNIGPEGKIIGCILGLFKQELDNLKREIEENPCILPFEIKNQFFSDCRFKESNPLQKIYNDLIEAYCYTEKDYRTLLTNSYTDMNSYVKKTSYIFNADMEFSKKFAQFINEFVKVKKSLINGCLNEKNEKEPLIFIFIDDVDLNTSKCHEIIEAILKYAAHPNIVCFVSGDYDTFTEAFTVSLLKKENLSVANINLTEHIIEKRPILQSKQVLAYEYMKKVFPNAYRHYVNYWDLALKPTYKFSNKNKIEEKQKTLYGLLKSLLEISSKLYNPNSDVCKIENIFGFEKESDEENPEYFYPAYNMFDITSRGLVNVYLILDRLHRTDYVKISSYNNEEPTSLFFVDVKNLIDVIIDSSNLLSPHKNDILQNYILWSSTEEQSKIDFYQLNLLIQPMADNSSMLYNKRTKYSLFYLCYFITLLLPNIQHIKEERKNSLKFSLYILINDQDLSEVYPYNPNISQVCPAVLYIPNISYKHFIFALLSENNLGVSQNIYKFFFDSEFLLSTFSNINIYNNEFGLNSSYIKFYEFLKVRKKKKNINLNSIKDFILSKTYETDDTTYVSIIFYSIFDNFISNSFGNSYNTLHTGIYNFFRIMKLAFKNACTENSKPILISSENLTFYLGELLKNYKDNLHINSPSDLSTTSNLLYNIHNKHLENENTYLNIDTTIQSSIYSSFSRHFINQILTRYNNYSNLMIDISSSTEKLQTLFAVDTSDSTIKIHIENLKTKLFSRFNSFTEMGTSSHEDNEMPIKIINLDLYFNVVDDLKKLLYAHKIQSIDIKDILNNLITSLENDFKIEFTSSPLKEEKFFTDDEKWAIRAYSLFIQQSRPEILDLTKLQEAKIYIKQLIESNREKQNKSENAIYERLKIDSDEE</sequence>